<dbReference type="RefSeq" id="WP_013825140.1">
    <property type="nucleotide sequence ID" value="NC_015574.1"/>
</dbReference>
<sequence length="1675" mass="190368">MDGPAVLNIEGQIESLRRNLLDLTMRNQLLNFKARKKSIGVINEIPTEIYNLIVLEEKKMQFLPKSENKEDEVDENGNLNEVENSDLTDEETSTLWKLPSPNLEVADKYKDTFLQTGLKAEELQKRLFYINQQSKSMLEEQGYNILYLAIGFLEWKESADVIEPRKAPLLLIPVELERKKVKGSFKLKWTGDDIIPNISLQAKLQEQGVEISDFEMPEEKKGVYNYFKSIKSAISSKKDWKVVYEMHMGFFSFTKFVMYKDLDPESWKSVEITENPIIESIFDPSGNSVGEEFFEDDVDKKLSSKDIYHVVDADSSQIAVIEESKAGKNMVVEGPPGTGKSQTIVNLIAELMANGKTVLFVSEKMAALEVVKDRLDGVGLGDFCLELHSRKSNKREVLNELERTLYSPPKAEIMLDDEFNEIEKLKSELDGYNEILHKPLGEIRLSPFKLFGLKEEALDHFNKTGRKIPRAKIKNPDHFTRKQWQDSVNTLEHIGEIVKHIKPLTNNPWKNCMPEPIFPVDLDEISYLTNECTNSVTTIKSEIQYLADISGIGKTNNLEELQQSVSNAQFITSTEQVDKDIFLNPKWDAGTPEAYNLIEKIDKFQQFQRSITQKFDEIILNTDVSSVLKEYEESSSKLFKSFRGGYKKARANISVFYKVKVPENDDEILHDMEDVLKCQKLRNQIREHNQSARSLFGSYWVAEQSNTESLRKMCERIPPLRKLLSDGSINEKTIELVSNQTGLTDLNRSIQKISGEHDKLLNTFEELDKYIKMDNDSPFKSGFNKVSFDEILSKMELFKSNTSKLQQWSQLVLVLKEKPNELADPVIELILADKLEPEDLISCLKGNFADDLLRKAFLENSALSGFIGDVHEDKIEKFIDLDRRLIELNRKRIASRLSHEKPNVNDAASPNSELGILLGEFNRKRGHMPIRKLLSRAGSLIQRIKPCFMMSPLSIAQFIDPENVQNMNFDVVIFDEASQVKPEDAIGAFLRGKQAVVMGDTRQLPPTSFFDIIGGADEDDEYEIASFSDMESILHLCKSSFPTKMLRWHYRSRHESLIALSNQEFYNNNLLIYPSPCHKTKELGLKFEYLPDTVYDRGRSSSNRKEARKVVEAAAEHFKEYGFEKSLGIGTFNMKQQQVILEEVELYLKNNHGMEKFFSSNREEHFFVKNLETIQGDERDVIFISVGYGYDNDGKLSLNFGPLNKEGGERRLNVLITRAREKCVVFSNFKFSDVKIDSNGAFGVRALKAFLEYAETKNLESIKAPGEDTESPFEDSVYDFLSEHGYEVHKQVGCAGFRIDLAVVNPVKQGEYLLGIECDGATYHSSPVARDRDRLRQQILEGLGWHIYRVWSTDWYRNRGECEVQLVKAVENSKNLKPIVKNHDKVKDNTNGIYGDARVVPDKEVVGDQSGNGVTGNGIANGDRISRNGIKNGGTINLGPNNVSPEFNVEDEINAAATKSTVPPTNPTTSSTINQTTGTIANPTTESNRSLEEQLSSYELCPSICIDTNCELHEKSVQELSKAVVEIVDVEGPVHFSEVVRRIRTFWGLKKAGKRIQNAIKNAVLFAHENREIIIKDEFLFRGNEADIKVRRRCGDPPAKINLICDEEIEKAVRMVLNLQFATPKDEIIKQTSRLFGIKVTRGATAERIEMVIQGLITRGELEETSNGTINFTKS</sequence>
<feature type="domain" description="DUF3320" evidence="2">
    <location>
        <begin position="1511"/>
        <end position="1558"/>
    </location>
</feature>
<dbReference type="InterPro" id="IPR011335">
    <property type="entry name" value="Restrct_endonuc-II-like"/>
</dbReference>
<accession>F6D5M1</accession>
<dbReference type="Gene3D" id="3.40.50.300">
    <property type="entry name" value="P-loop containing nucleotide triphosphate hydrolases"/>
    <property type="match status" value="3"/>
</dbReference>
<feature type="domain" description="DNA2/NAM7 helicase-like C-terminal" evidence="4">
    <location>
        <begin position="1037"/>
        <end position="1228"/>
    </location>
</feature>
<evidence type="ECO:0000259" key="4">
    <source>
        <dbReference type="Pfam" id="PF13087"/>
    </source>
</evidence>
<dbReference type="PANTHER" id="PTHR10887:SF530">
    <property type="entry name" value="SUPERFAMILY I DNA HELICASES"/>
    <property type="match status" value="1"/>
</dbReference>
<dbReference type="CDD" id="cd18808">
    <property type="entry name" value="SF1_C_Upf1"/>
    <property type="match status" value="1"/>
</dbReference>
<dbReference type="Gene3D" id="3.40.960.10">
    <property type="entry name" value="VSR Endonuclease"/>
    <property type="match status" value="1"/>
</dbReference>
<feature type="domain" description="DNA2/NAM7 helicase helicase" evidence="3">
    <location>
        <begin position="963"/>
        <end position="1008"/>
    </location>
</feature>
<dbReference type="Pfam" id="PF11784">
    <property type="entry name" value="DUF3320"/>
    <property type="match status" value="1"/>
</dbReference>
<dbReference type="SUPFAM" id="SSF52980">
    <property type="entry name" value="Restriction endonuclease-like"/>
    <property type="match status" value="1"/>
</dbReference>
<evidence type="ECO:0000259" key="2">
    <source>
        <dbReference type="Pfam" id="PF11784"/>
    </source>
</evidence>
<dbReference type="HOGENOM" id="CLU_000788_3_2_2"/>
<dbReference type="PANTHER" id="PTHR10887">
    <property type="entry name" value="DNA2/NAM7 HELICASE FAMILY"/>
    <property type="match status" value="1"/>
</dbReference>
<dbReference type="GeneID" id="10668090"/>
<evidence type="ECO:0008006" key="8">
    <source>
        <dbReference type="Google" id="ProtNLM"/>
    </source>
</evidence>
<feature type="compositionally biased region" description="Low complexity" evidence="1">
    <location>
        <begin position="1459"/>
        <end position="1479"/>
    </location>
</feature>
<dbReference type="eggNOG" id="arCOG00803">
    <property type="taxonomic scope" value="Archaea"/>
</dbReference>
<dbReference type="FunFam" id="3.40.50.300:FF:002063">
    <property type="entry name" value="DNA helicase related protein"/>
    <property type="match status" value="1"/>
</dbReference>
<dbReference type="Pfam" id="PF13086">
    <property type="entry name" value="AAA_11"/>
    <property type="match status" value="1"/>
</dbReference>
<dbReference type="EMBL" id="CP002772">
    <property type="protein sequence ID" value="AEG17638.1"/>
    <property type="molecule type" value="Genomic_DNA"/>
</dbReference>
<feature type="domain" description="Restriction endonuclease type II-like" evidence="5">
    <location>
        <begin position="1273"/>
        <end position="1369"/>
    </location>
</feature>
<dbReference type="InterPro" id="IPR041679">
    <property type="entry name" value="DNA2/NAM7-like_C"/>
</dbReference>
<dbReference type="Proteomes" id="UP000009231">
    <property type="component" value="Chromosome"/>
</dbReference>
<dbReference type="KEGG" id="mew:MSWAN_0600"/>
<dbReference type="InterPro" id="IPR027417">
    <property type="entry name" value="P-loop_NTPase"/>
</dbReference>
<keyword evidence="7" id="KW-1185">Reference proteome</keyword>
<dbReference type="InterPro" id="IPR021754">
    <property type="entry name" value="DUF3320"/>
</dbReference>
<gene>
    <name evidence="6" type="ordered locus">MSWAN_0600</name>
</gene>
<organism evidence="6 7">
    <name type="scientific">Methanobacterium paludis (strain DSM 25820 / JCM 18151 / SWAN1)</name>
    <dbReference type="NCBI Taxonomy" id="868131"/>
    <lineage>
        <taxon>Archaea</taxon>
        <taxon>Methanobacteriati</taxon>
        <taxon>Methanobacteriota</taxon>
        <taxon>Methanomada group</taxon>
        <taxon>Methanobacteria</taxon>
        <taxon>Methanobacteriales</taxon>
        <taxon>Methanobacteriaceae</taxon>
        <taxon>Methanobacterium</taxon>
    </lineage>
</organism>
<protein>
    <recommendedName>
        <fullName evidence="8">RAP domain-containing protein</fullName>
    </recommendedName>
</protein>
<evidence type="ECO:0000256" key="1">
    <source>
        <dbReference type="SAM" id="MobiDB-lite"/>
    </source>
</evidence>
<evidence type="ECO:0000259" key="3">
    <source>
        <dbReference type="Pfam" id="PF13086"/>
    </source>
</evidence>
<dbReference type="InterPro" id="IPR041677">
    <property type="entry name" value="DNA2/NAM7_AAA_11"/>
</dbReference>
<dbReference type="SUPFAM" id="SSF52540">
    <property type="entry name" value="P-loop containing nucleoside triphosphate hydrolases"/>
    <property type="match status" value="1"/>
</dbReference>
<reference evidence="6 7" key="1">
    <citation type="journal article" date="2014" name="Int. J. Syst. Evol. Microbiol.">
        <title>Methanobacterium paludis sp. nov. and a novel strain of Methanobacterium lacus isolated from northern peatlands.</title>
        <authorList>
            <person name="Cadillo-Quiroz H."/>
            <person name="Brauer S.L."/>
            <person name="Goodson N."/>
            <person name="Yavitt J.B."/>
            <person name="Zinder S.H."/>
        </authorList>
    </citation>
    <scope>NUCLEOTIDE SEQUENCE [LARGE SCALE GENOMIC DNA]</scope>
    <source>
        <strain evidence="7">DSM 25820 / JCM 18151 / SWAN1</strain>
    </source>
</reference>
<dbReference type="InterPro" id="IPR025103">
    <property type="entry name" value="DUF4011"/>
</dbReference>
<dbReference type="InterPro" id="IPR045055">
    <property type="entry name" value="DNA2/NAM7-like"/>
</dbReference>
<dbReference type="Pfam" id="PF18741">
    <property type="entry name" value="MTES_1575"/>
    <property type="match status" value="1"/>
</dbReference>
<proteinExistence type="predicted"/>
<evidence type="ECO:0000313" key="7">
    <source>
        <dbReference type="Proteomes" id="UP000009231"/>
    </source>
</evidence>
<dbReference type="Pfam" id="PF13195">
    <property type="entry name" value="DUF4011"/>
    <property type="match status" value="1"/>
</dbReference>
<evidence type="ECO:0000259" key="5">
    <source>
        <dbReference type="Pfam" id="PF18741"/>
    </source>
</evidence>
<dbReference type="GO" id="GO:0004386">
    <property type="term" value="F:helicase activity"/>
    <property type="evidence" value="ECO:0007669"/>
    <property type="project" value="InterPro"/>
</dbReference>
<dbReference type="Pfam" id="PF13087">
    <property type="entry name" value="AAA_12"/>
    <property type="match status" value="1"/>
</dbReference>
<evidence type="ECO:0000313" key="6">
    <source>
        <dbReference type="EMBL" id="AEG17638.1"/>
    </source>
</evidence>
<dbReference type="InterPro" id="IPR047187">
    <property type="entry name" value="SF1_C_Upf1"/>
</dbReference>
<dbReference type="InterPro" id="IPR049468">
    <property type="entry name" value="Restrct_endonuc-II-like_dom"/>
</dbReference>
<dbReference type="OrthoDB" id="45637at2157"/>
<dbReference type="STRING" id="868131.MSWAN_0600"/>
<name>F6D5M1_METPW</name>
<dbReference type="FunFam" id="3.40.960.10:FF:000002">
    <property type="entry name" value="DNA helicase related protein"/>
    <property type="match status" value="1"/>
</dbReference>
<feature type="region of interest" description="Disordered" evidence="1">
    <location>
        <begin position="1459"/>
        <end position="1488"/>
    </location>
</feature>